<feature type="non-terminal residue" evidence="2">
    <location>
        <position position="1"/>
    </location>
</feature>
<proteinExistence type="predicted"/>
<evidence type="ECO:0000313" key="2">
    <source>
        <dbReference type="EMBL" id="CEK48652.1"/>
    </source>
</evidence>
<gene>
    <name evidence="2" type="primary">ORF4743</name>
</gene>
<sequence length="209" mass="23475">LMSSRIPVTARLGKVVSERKKSTDGRESINSRIRYSKSSTEHNDTDLSNKERHSEFKNSKSTFSCQGVSSGNMKIVQPQYKIAYKHSTKKMKTHFTSECKVTHADTKKKGEDYVVKDSTSDDNIAAAIYKCNPSNNMSNFSGLGVSDNETEDLSTMIDEDLDTDQFNNTQNDIILDLEGDNDISKVMGGTENRILDSDMKKYESNDQRS</sequence>
<dbReference type="AlphaFoldDB" id="A0A0B6XX61"/>
<feature type="compositionally biased region" description="Basic and acidic residues" evidence="1">
    <location>
        <begin position="39"/>
        <end position="58"/>
    </location>
</feature>
<feature type="non-terminal residue" evidence="2">
    <location>
        <position position="209"/>
    </location>
</feature>
<accession>A0A0B6XX61</accession>
<feature type="compositionally biased region" description="Basic and acidic residues" evidence="1">
    <location>
        <begin position="16"/>
        <end position="29"/>
    </location>
</feature>
<protein>
    <submittedName>
        <fullName evidence="2">Uncharacterized protein</fullName>
    </submittedName>
</protein>
<name>A0A0B6XX61_9EUPU</name>
<reference evidence="2" key="1">
    <citation type="submission" date="2014-12" db="EMBL/GenBank/DDBJ databases">
        <title>Insight into the proteome of Arion vulgaris.</title>
        <authorList>
            <person name="Aradska J."/>
            <person name="Bulat T."/>
            <person name="Smidak R."/>
            <person name="Sarate P."/>
            <person name="Gangsoo J."/>
            <person name="Sialana F."/>
            <person name="Bilban M."/>
            <person name="Lubec G."/>
        </authorList>
    </citation>
    <scope>NUCLEOTIDE SEQUENCE</scope>
    <source>
        <tissue evidence="2">Skin</tissue>
    </source>
</reference>
<organism evidence="2">
    <name type="scientific">Arion vulgaris</name>
    <dbReference type="NCBI Taxonomy" id="1028688"/>
    <lineage>
        <taxon>Eukaryota</taxon>
        <taxon>Metazoa</taxon>
        <taxon>Spiralia</taxon>
        <taxon>Lophotrochozoa</taxon>
        <taxon>Mollusca</taxon>
        <taxon>Gastropoda</taxon>
        <taxon>Heterobranchia</taxon>
        <taxon>Euthyneura</taxon>
        <taxon>Panpulmonata</taxon>
        <taxon>Eupulmonata</taxon>
        <taxon>Stylommatophora</taxon>
        <taxon>Helicina</taxon>
        <taxon>Arionoidea</taxon>
        <taxon>Arionidae</taxon>
        <taxon>Arion</taxon>
    </lineage>
</organism>
<evidence type="ECO:0000256" key="1">
    <source>
        <dbReference type="SAM" id="MobiDB-lite"/>
    </source>
</evidence>
<feature type="region of interest" description="Disordered" evidence="1">
    <location>
        <begin position="1"/>
        <end position="63"/>
    </location>
</feature>
<dbReference type="EMBL" id="HACG01001787">
    <property type="protein sequence ID" value="CEK48652.1"/>
    <property type="molecule type" value="Transcribed_RNA"/>
</dbReference>